<evidence type="ECO:0000313" key="8">
    <source>
        <dbReference type="Proteomes" id="UP000018468"/>
    </source>
</evidence>
<proteinExistence type="inferred from homology"/>
<dbReference type="Pfam" id="PF25877">
    <property type="entry name" value="WHD_SOWAH"/>
    <property type="match status" value="1"/>
</dbReference>
<dbReference type="Proteomes" id="UP000018468">
    <property type="component" value="Linkage group LG2"/>
</dbReference>
<feature type="repeat" description="ANK" evidence="4">
    <location>
        <begin position="333"/>
        <end position="354"/>
    </location>
</feature>
<dbReference type="InterPro" id="IPR058889">
    <property type="entry name" value="WHD_SOWAHA-C"/>
</dbReference>
<dbReference type="PANTHER" id="PTHR14491:SF3">
    <property type="entry name" value="ANKYRIN REPEAT DOMAIN-CONTAINING PROTEIN SOWAHB"/>
    <property type="match status" value="1"/>
</dbReference>
<dbReference type="SUPFAM" id="SSF48403">
    <property type="entry name" value="Ankyrin repeat"/>
    <property type="match status" value="1"/>
</dbReference>
<evidence type="ECO:0000256" key="4">
    <source>
        <dbReference type="PROSITE-ProRule" id="PRU00023"/>
    </source>
</evidence>
<dbReference type="GeneTree" id="ENSGT00950000183003"/>
<dbReference type="PROSITE" id="PS50088">
    <property type="entry name" value="ANK_REPEAT"/>
    <property type="match status" value="1"/>
</dbReference>
<evidence type="ECO:0000256" key="3">
    <source>
        <dbReference type="ARBA" id="ARBA00038122"/>
    </source>
</evidence>
<dbReference type="Ensembl" id="ENSLOCT00000004537.1">
    <property type="protein sequence ID" value="ENSLOCP00000004529.1"/>
    <property type="gene ID" value="ENSLOCG00000003796.1"/>
</dbReference>
<dbReference type="InParanoid" id="W5M821"/>
<evidence type="ECO:0000256" key="5">
    <source>
        <dbReference type="SAM" id="MobiDB-lite"/>
    </source>
</evidence>
<dbReference type="HOGENOM" id="CLU_041239_1_0_1"/>
<feature type="region of interest" description="Disordered" evidence="5">
    <location>
        <begin position="86"/>
        <end position="169"/>
    </location>
</feature>
<dbReference type="PANTHER" id="PTHR14491">
    <property type="entry name" value="SOSONDOWAH, ISOFORM G"/>
    <property type="match status" value="1"/>
</dbReference>
<name>W5M821_LEPOC</name>
<evidence type="ECO:0000259" key="6">
    <source>
        <dbReference type="Pfam" id="PF25877"/>
    </source>
</evidence>
<dbReference type="InterPro" id="IPR036770">
    <property type="entry name" value="Ankyrin_rpt-contain_sf"/>
</dbReference>
<comment type="similarity">
    <text evidence="3">Belongs to the SOWAH family.</text>
</comment>
<reference evidence="7" key="3">
    <citation type="submission" date="2025-09" db="UniProtKB">
        <authorList>
            <consortium name="Ensembl"/>
        </authorList>
    </citation>
    <scope>IDENTIFICATION</scope>
</reference>
<dbReference type="AlphaFoldDB" id="W5M821"/>
<keyword evidence="1" id="KW-0677">Repeat</keyword>
<feature type="compositionally biased region" description="Polar residues" evidence="5">
    <location>
        <begin position="154"/>
        <end position="168"/>
    </location>
</feature>
<feature type="domain" description="SOWAHA-C winged helix-turn-helix" evidence="6">
    <location>
        <begin position="10"/>
        <end position="88"/>
    </location>
</feature>
<dbReference type="SMART" id="SM00248">
    <property type="entry name" value="ANK"/>
    <property type="match status" value="2"/>
</dbReference>
<dbReference type="PROSITE" id="PS50297">
    <property type="entry name" value="ANK_REP_REGION"/>
    <property type="match status" value="1"/>
</dbReference>
<dbReference type="EMBL" id="AHAT01012540">
    <property type="status" value="NOT_ANNOTATED_CDS"/>
    <property type="molecule type" value="Genomic_DNA"/>
</dbReference>
<dbReference type="Bgee" id="ENSLOCG00000003796">
    <property type="expression patterns" value="Expressed in ovary and 8 other cell types or tissues"/>
</dbReference>
<sequence length="389" mass="42949">SSEPGGMATEFSQASVLDFLCRRGGKVKNADLLRHFHAFLRDPEKQAQNRDLFKRFVNSVAVVKNEGGVSSVALKRKYRDLVPDFSSAVSSSGETEDSGLGETFTNRRDLNRKPEKGQSFKPSDSRAKRNASENNNVAVANPRVSGESPVLYTTEKTPSSKTDNNPQRHCNERVGHRALDSARSLWSSHSRLSANPRISGKHSRLLLLSSSLGLGPALAPRARAQSYREISQGDASRARPVAAQEGAYRYRSTPVPLDSREHDWLVKAAAGTWTEIYSLFREQPSLLGKKDFVSGYTVLHWIAKHGDHQVLNTLWYGVSKAGLELDVNVKSSCGYTPLHIAAIHGHKKLIRVLVHKFKANPSLRDTGGKRPWHYLARTGPADLLQLLGA</sequence>
<organism evidence="7 8">
    <name type="scientific">Lepisosteus oculatus</name>
    <name type="common">Spotted gar</name>
    <dbReference type="NCBI Taxonomy" id="7918"/>
    <lineage>
        <taxon>Eukaryota</taxon>
        <taxon>Metazoa</taxon>
        <taxon>Chordata</taxon>
        <taxon>Craniata</taxon>
        <taxon>Vertebrata</taxon>
        <taxon>Euteleostomi</taxon>
        <taxon>Actinopterygii</taxon>
        <taxon>Neopterygii</taxon>
        <taxon>Holostei</taxon>
        <taxon>Semionotiformes</taxon>
        <taxon>Lepisosteidae</taxon>
        <taxon>Lepisosteus</taxon>
    </lineage>
</organism>
<dbReference type="OMA" id="EPEEHDW"/>
<reference evidence="8" key="1">
    <citation type="submission" date="2011-12" db="EMBL/GenBank/DDBJ databases">
        <title>The Draft Genome of Lepisosteus oculatus.</title>
        <authorList>
            <consortium name="The Broad Institute Genome Assembly &amp; Analysis Group"/>
            <consortium name="Computational R&amp;D Group"/>
            <consortium name="and Sequencing Platform"/>
            <person name="Di Palma F."/>
            <person name="Alfoldi J."/>
            <person name="Johnson J."/>
            <person name="Berlin A."/>
            <person name="Gnerre S."/>
            <person name="Jaffe D."/>
            <person name="MacCallum I."/>
            <person name="Young S."/>
            <person name="Walker B.J."/>
            <person name="Lander E.S."/>
            <person name="Lindblad-Toh K."/>
        </authorList>
    </citation>
    <scope>NUCLEOTIDE SEQUENCE [LARGE SCALE GENOMIC DNA]</scope>
</reference>
<protein>
    <recommendedName>
        <fullName evidence="6">SOWAHA-C winged helix-turn-helix domain-containing protein</fullName>
    </recommendedName>
</protein>
<dbReference type="Gene3D" id="1.25.40.20">
    <property type="entry name" value="Ankyrin repeat-containing domain"/>
    <property type="match status" value="1"/>
</dbReference>
<accession>W5M821</accession>
<dbReference type="InterPro" id="IPR002110">
    <property type="entry name" value="Ankyrin_rpt"/>
</dbReference>
<evidence type="ECO:0000256" key="2">
    <source>
        <dbReference type="ARBA" id="ARBA00023043"/>
    </source>
</evidence>
<keyword evidence="2 4" id="KW-0040">ANK repeat</keyword>
<evidence type="ECO:0000313" key="7">
    <source>
        <dbReference type="Ensembl" id="ENSLOCP00000004529.1"/>
    </source>
</evidence>
<dbReference type="eggNOG" id="ENOG502QRSJ">
    <property type="taxonomic scope" value="Eukaryota"/>
</dbReference>
<evidence type="ECO:0000256" key="1">
    <source>
        <dbReference type="ARBA" id="ARBA00022737"/>
    </source>
</evidence>
<keyword evidence="8" id="KW-1185">Reference proteome</keyword>
<reference evidence="7" key="2">
    <citation type="submission" date="2025-08" db="UniProtKB">
        <authorList>
            <consortium name="Ensembl"/>
        </authorList>
    </citation>
    <scope>IDENTIFICATION</scope>
</reference>
<feature type="compositionally biased region" description="Basic and acidic residues" evidence="5">
    <location>
        <begin position="105"/>
        <end position="131"/>
    </location>
</feature>
<dbReference type="Pfam" id="PF12796">
    <property type="entry name" value="Ank_2"/>
    <property type="match status" value="1"/>
</dbReference>